<feature type="transmembrane region" description="Helical" evidence="1">
    <location>
        <begin position="6"/>
        <end position="28"/>
    </location>
</feature>
<protein>
    <recommendedName>
        <fullName evidence="2">SAF domain-containing protein</fullName>
    </recommendedName>
</protein>
<evidence type="ECO:0000313" key="4">
    <source>
        <dbReference type="Proteomes" id="UP000078287"/>
    </source>
</evidence>
<dbReference type="EMBL" id="LWQS01000051">
    <property type="protein sequence ID" value="OAN45799.1"/>
    <property type="molecule type" value="Genomic_DNA"/>
</dbReference>
<keyword evidence="1" id="KW-0812">Transmembrane</keyword>
<reference evidence="3 4" key="1">
    <citation type="submission" date="2016-04" db="EMBL/GenBank/DDBJ databases">
        <title>Chloroflexus islandicus sp. nov., a thermophilic filamentous anoxygenic phototrophic bacterium from geyser Strokkur (Iceland).</title>
        <authorList>
            <person name="Gaisin V.A."/>
            <person name="Kalashnikov A.M."/>
            <person name="Sukhacheva M.V."/>
            <person name="Grouzdev D.S."/>
            <person name="Ivanov T.M."/>
            <person name="Kuznetsov B."/>
            <person name="Gorlenko V.M."/>
        </authorList>
    </citation>
    <scope>NUCLEOTIDE SEQUENCE [LARGE SCALE GENOMIC DNA]</scope>
    <source>
        <strain evidence="4">isl-2</strain>
    </source>
</reference>
<comment type="caution">
    <text evidence="3">The sequence shown here is derived from an EMBL/GenBank/DDBJ whole genome shotgun (WGS) entry which is preliminary data.</text>
</comment>
<dbReference type="Proteomes" id="UP000078287">
    <property type="component" value="Unassembled WGS sequence"/>
</dbReference>
<keyword evidence="4" id="KW-1185">Reference proteome</keyword>
<keyword evidence="1" id="KW-1133">Transmembrane helix</keyword>
<proteinExistence type="predicted"/>
<accession>A0A178MAM3</accession>
<name>A0A178MAM3_9CHLR</name>
<dbReference type="InterPro" id="IPR017592">
    <property type="entry name" value="Pilus_assmbl_Flp-typ_CpaB"/>
</dbReference>
<dbReference type="CDD" id="cd11614">
    <property type="entry name" value="SAF_CpaB_FlgA_like"/>
    <property type="match status" value="1"/>
</dbReference>
<dbReference type="SMART" id="SM00858">
    <property type="entry name" value="SAF"/>
    <property type="match status" value="1"/>
</dbReference>
<evidence type="ECO:0000313" key="3">
    <source>
        <dbReference type="EMBL" id="OAN45799.1"/>
    </source>
</evidence>
<dbReference type="NCBIfam" id="TIGR03177">
    <property type="entry name" value="pilus_cpaB"/>
    <property type="match status" value="1"/>
</dbReference>
<keyword evidence="1" id="KW-0472">Membrane</keyword>
<dbReference type="STRING" id="1707952.A6A03_13735"/>
<evidence type="ECO:0000256" key="1">
    <source>
        <dbReference type="SAM" id="Phobius"/>
    </source>
</evidence>
<organism evidence="3 4">
    <name type="scientific">Chloroflexus islandicus</name>
    <dbReference type="NCBI Taxonomy" id="1707952"/>
    <lineage>
        <taxon>Bacteria</taxon>
        <taxon>Bacillati</taxon>
        <taxon>Chloroflexota</taxon>
        <taxon>Chloroflexia</taxon>
        <taxon>Chloroflexales</taxon>
        <taxon>Chloroflexineae</taxon>
        <taxon>Chloroflexaceae</taxon>
        <taxon>Chloroflexus</taxon>
    </lineage>
</organism>
<dbReference type="RefSeq" id="WP_172812299.1">
    <property type="nucleotide sequence ID" value="NZ_LWQS01000051.1"/>
</dbReference>
<dbReference type="AlphaFoldDB" id="A0A178MAM3"/>
<gene>
    <name evidence="3" type="ORF">A6A03_13735</name>
</gene>
<evidence type="ECO:0000259" key="2">
    <source>
        <dbReference type="SMART" id="SM00858"/>
    </source>
</evidence>
<feature type="domain" description="SAF" evidence="2">
    <location>
        <begin position="54"/>
        <end position="116"/>
    </location>
</feature>
<dbReference type="InterPro" id="IPR013974">
    <property type="entry name" value="SAF"/>
</dbReference>
<dbReference type="Pfam" id="PF08666">
    <property type="entry name" value="SAF"/>
    <property type="match status" value="1"/>
</dbReference>
<sequence>MNRRYGWLFIGLGAILAISTGLLVFYLIRQQELRAIEQARQEVQLAAQRSAATIPIPVAARSLEMGALISSADLVLKEFPVDLVPPTAITSPQELENQITIAPIGAGEFFTARSLASATDAPISSQIPAGKVLFAFPVLDLLAELDIIRPGDRLDLLLSVPIEVDPERDPIIATGVTLQNIEVFRVIHPTVTDGSETAPVSLLLLVDPAEAVLIKQVKDVGGVVDFTLRSIRDREPFTVPSIDTDTLMSRYRLR</sequence>